<evidence type="ECO:0000259" key="2">
    <source>
        <dbReference type="Pfam" id="PF00156"/>
    </source>
</evidence>
<dbReference type="RefSeq" id="WP_350400703.1">
    <property type="nucleotide sequence ID" value="NZ_JBELOE010000076.1"/>
</dbReference>
<organism evidence="3 4">
    <name type="scientific">Catenovulum sediminis</name>
    <dbReference type="NCBI Taxonomy" id="1740262"/>
    <lineage>
        <taxon>Bacteria</taxon>
        <taxon>Pseudomonadati</taxon>
        <taxon>Pseudomonadota</taxon>
        <taxon>Gammaproteobacteria</taxon>
        <taxon>Alteromonadales</taxon>
        <taxon>Alteromonadaceae</taxon>
        <taxon>Catenovulum</taxon>
    </lineage>
</organism>
<keyword evidence="4" id="KW-1185">Reference proteome</keyword>
<dbReference type="InterPro" id="IPR000836">
    <property type="entry name" value="PRTase_dom"/>
</dbReference>
<comment type="caution">
    <text evidence="3">The sequence shown here is derived from an EMBL/GenBank/DDBJ whole genome shotgun (WGS) entry which is preliminary data.</text>
</comment>
<evidence type="ECO:0000313" key="4">
    <source>
        <dbReference type="Proteomes" id="UP001467690"/>
    </source>
</evidence>
<proteinExistence type="inferred from homology"/>
<sequence>MDRILSHIKNKTPSLCVFCDANSHANKLVCDICFQDWYEHSDFIHWGDILQFSSAKNSIEASGLSSVYCLAEHQPPFSQLITQYKYKADRIAQSALSQIIAAAPPKLPQFDIISAVPMHWTRLSTRGFNQAQWIAEQLSPFIDAQLLPILQRNKRTKRQAELDAKERKLNLQSAFTLNKDYSVEGLSILLVDDVVTTGSTINTIAQLLRAQGAKQVSAITLSWAKLDHE</sequence>
<feature type="domain" description="Phosphoribosyltransferase" evidence="2">
    <location>
        <begin position="129"/>
        <end position="221"/>
    </location>
</feature>
<evidence type="ECO:0000313" key="3">
    <source>
        <dbReference type="EMBL" id="MER2490907.1"/>
    </source>
</evidence>
<reference evidence="3 4" key="1">
    <citation type="submission" date="2024-06" db="EMBL/GenBank/DDBJ databases">
        <authorList>
            <person name="Chen R.Y."/>
        </authorList>
    </citation>
    <scope>NUCLEOTIDE SEQUENCE [LARGE SCALE GENOMIC DNA]</scope>
    <source>
        <strain evidence="3 4">D2</strain>
    </source>
</reference>
<dbReference type="PANTHER" id="PTHR47505:SF1">
    <property type="entry name" value="DNA UTILIZATION PROTEIN YHGH"/>
    <property type="match status" value="1"/>
</dbReference>
<dbReference type="CDD" id="cd06223">
    <property type="entry name" value="PRTases_typeI"/>
    <property type="match status" value="1"/>
</dbReference>
<accession>A0ABV1RDC8</accession>
<gene>
    <name evidence="3" type="ORF">ABS311_03295</name>
</gene>
<dbReference type="Pfam" id="PF00156">
    <property type="entry name" value="Pribosyltran"/>
    <property type="match status" value="1"/>
</dbReference>
<protein>
    <submittedName>
        <fullName evidence="3">ComF family protein</fullName>
    </submittedName>
</protein>
<dbReference type="Proteomes" id="UP001467690">
    <property type="component" value="Unassembled WGS sequence"/>
</dbReference>
<dbReference type="InterPro" id="IPR029057">
    <property type="entry name" value="PRTase-like"/>
</dbReference>
<dbReference type="InterPro" id="IPR051910">
    <property type="entry name" value="ComF/GntX_DNA_util-trans"/>
</dbReference>
<dbReference type="PANTHER" id="PTHR47505">
    <property type="entry name" value="DNA UTILIZATION PROTEIN YHGH"/>
    <property type="match status" value="1"/>
</dbReference>
<evidence type="ECO:0000256" key="1">
    <source>
        <dbReference type="ARBA" id="ARBA00008007"/>
    </source>
</evidence>
<dbReference type="Gene3D" id="3.40.50.2020">
    <property type="match status" value="1"/>
</dbReference>
<dbReference type="SUPFAM" id="SSF53271">
    <property type="entry name" value="PRTase-like"/>
    <property type="match status" value="1"/>
</dbReference>
<dbReference type="EMBL" id="JBELOE010000076">
    <property type="protein sequence ID" value="MER2490907.1"/>
    <property type="molecule type" value="Genomic_DNA"/>
</dbReference>
<comment type="similarity">
    <text evidence="1">Belongs to the ComF/GntX family.</text>
</comment>
<name>A0ABV1RDC8_9ALTE</name>